<sequence>MALEKQLKNPSNSGDFAITTSDIMELVENLKKLKHYGRDIAAAIGECNKAIIHEASNEEMEICLPNQKKSKFNNFFGWAWKMVKRN</sequence>
<evidence type="ECO:0000313" key="2">
    <source>
        <dbReference type="WBParaSite" id="PDA_v2.g14744.t1"/>
    </source>
</evidence>
<dbReference type="AlphaFoldDB" id="A0A914P9J5"/>
<dbReference type="WBParaSite" id="PDA_v2.g14744.t1">
    <property type="protein sequence ID" value="PDA_v2.g14744.t1"/>
    <property type="gene ID" value="PDA_v2.g14744"/>
</dbReference>
<name>A0A914P9J5_9BILA</name>
<dbReference type="Proteomes" id="UP000887578">
    <property type="component" value="Unplaced"/>
</dbReference>
<accession>A0A914P9J5</accession>
<organism evidence="1 2">
    <name type="scientific">Panagrolaimus davidi</name>
    <dbReference type="NCBI Taxonomy" id="227884"/>
    <lineage>
        <taxon>Eukaryota</taxon>
        <taxon>Metazoa</taxon>
        <taxon>Ecdysozoa</taxon>
        <taxon>Nematoda</taxon>
        <taxon>Chromadorea</taxon>
        <taxon>Rhabditida</taxon>
        <taxon>Tylenchina</taxon>
        <taxon>Panagrolaimomorpha</taxon>
        <taxon>Panagrolaimoidea</taxon>
        <taxon>Panagrolaimidae</taxon>
        <taxon>Panagrolaimus</taxon>
    </lineage>
</organism>
<keyword evidence="1" id="KW-1185">Reference proteome</keyword>
<evidence type="ECO:0000313" key="1">
    <source>
        <dbReference type="Proteomes" id="UP000887578"/>
    </source>
</evidence>
<proteinExistence type="predicted"/>
<reference evidence="2" key="1">
    <citation type="submission" date="2022-11" db="UniProtKB">
        <authorList>
            <consortium name="WormBaseParasite"/>
        </authorList>
    </citation>
    <scope>IDENTIFICATION</scope>
</reference>
<protein>
    <submittedName>
        <fullName evidence="2">Uncharacterized protein</fullName>
    </submittedName>
</protein>